<feature type="domain" description="Histone deacetylase" evidence="2">
    <location>
        <begin position="21"/>
        <end position="301"/>
    </location>
</feature>
<dbReference type="PRINTS" id="PR01270">
    <property type="entry name" value="HDASUPER"/>
</dbReference>
<proteinExistence type="inferred from homology"/>
<dbReference type="InterPro" id="IPR000286">
    <property type="entry name" value="HDACs"/>
</dbReference>
<dbReference type="Proteomes" id="UP001447008">
    <property type="component" value="Unassembled WGS sequence"/>
</dbReference>
<evidence type="ECO:0000313" key="4">
    <source>
        <dbReference type="Proteomes" id="UP001447008"/>
    </source>
</evidence>
<gene>
    <name evidence="3" type="ORF">WCN91_01720</name>
</gene>
<reference evidence="3 4" key="1">
    <citation type="submission" date="2024-03" db="EMBL/GenBank/DDBJ databases">
        <title>Pseudoalteromonas qingdaonensis sp. nov., isolated from the intestines of marine benthic organisms.</title>
        <authorList>
            <person name="Lin X."/>
            <person name="Fang S."/>
            <person name="Hu X."/>
        </authorList>
    </citation>
    <scope>NUCLEOTIDE SEQUENCE [LARGE SCALE GENOMIC DNA]</scope>
    <source>
        <strain evidence="3 4">YIC-827</strain>
    </source>
</reference>
<dbReference type="InterPro" id="IPR037138">
    <property type="entry name" value="His_deacetylse_dom_sf"/>
</dbReference>
<dbReference type="RefSeq" id="WP_342675693.1">
    <property type="nucleotide sequence ID" value="NZ_JBCGCU010000001.1"/>
</dbReference>
<accession>A0ABU9MS84</accession>
<dbReference type="SUPFAM" id="SSF52768">
    <property type="entry name" value="Arginase/deacetylase"/>
    <property type="match status" value="1"/>
</dbReference>
<name>A0ABU9MS84_9GAMM</name>
<evidence type="ECO:0000313" key="3">
    <source>
        <dbReference type="EMBL" id="MEM0514170.1"/>
    </source>
</evidence>
<dbReference type="Gene3D" id="3.40.800.20">
    <property type="entry name" value="Histone deacetylase domain"/>
    <property type="match status" value="1"/>
</dbReference>
<protein>
    <submittedName>
        <fullName evidence="3">Histone deacetylase family protein</fullName>
    </submittedName>
</protein>
<evidence type="ECO:0000259" key="2">
    <source>
        <dbReference type="Pfam" id="PF00850"/>
    </source>
</evidence>
<dbReference type="InterPro" id="IPR023696">
    <property type="entry name" value="Ureohydrolase_dom_sf"/>
</dbReference>
<dbReference type="PANTHER" id="PTHR10625:SF10">
    <property type="entry name" value="HISTONE DEACETYLASE HDAC1"/>
    <property type="match status" value="1"/>
</dbReference>
<dbReference type="CDD" id="cd11599">
    <property type="entry name" value="HDAC_classII_2"/>
    <property type="match status" value="1"/>
</dbReference>
<comment type="caution">
    <text evidence="3">The sequence shown here is derived from an EMBL/GenBank/DDBJ whole genome shotgun (WGS) entry which is preliminary data.</text>
</comment>
<evidence type="ECO:0000256" key="1">
    <source>
        <dbReference type="ARBA" id="ARBA00005947"/>
    </source>
</evidence>
<dbReference type="EMBL" id="JBCGCU010000001">
    <property type="protein sequence ID" value="MEM0514170.1"/>
    <property type="molecule type" value="Genomic_DNA"/>
</dbReference>
<organism evidence="3 4">
    <name type="scientific">Pseudoalteromonas qingdaonensis</name>
    <dbReference type="NCBI Taxonomy" id="3131913"/>
    <lineage>
        <taxon>Bacteria</taxon>
        <taxon>Pseudomonadati</taxon>
        <taxon>Pseudomonadota</taxon>
        <taxon>Gammaproteobacteria</taxon>
        <taxon>Alteromonadales</taxon>
        <taxon>Pseudoalteromonadaceae</taxon>
        <taxon>Pseudoalteromonas</taxon>
    </lineage>
</organism>
<dbReference type="Pfam" id="PF00850">
    <property type="entry name" value="Hist_deacetyl"/>
    <property type="match status" value="1"/>
</dbReference>
<keyword evidence="4" id="KW-1185">Reference proteome</keyword>
<sequence length="311" mass="34212">MSRIAVITHPACRRHQMGSDHPDSPARLDVIQDRLLASGLDLELAQLQARKAERKDFLSAHSEQLVSLVEQRIPDIGYADLDGDTRLCPESLQAIERAVGAGLTAVDEVLAGNIDAGFCAVRPPGHHASREHSAGFCVYNNLAIAVRYAQQQGIERIAILDIDVHHGDGTQSIFADERNVLLCSLFQNPLYPNPEPVDRANLIQSPLPPASDGNDLRRLVESQWLPALTHFAPQLIFVSAGFDGHLEDDMSALKFVEQDYAWFSQRLGEFAKAHGVLGIVSFLEGGYHLSALARGVEHYLRGQLAAYEEQQ</sequence>
<dbReference type="InterPro" id="IPR023801">
    <property type="entry name" value="His_deacetylse_dom"/>
</dbReference>
<dbReference type="PANTHER" id="PTHR10625">
    <property type="entry name" value="HISTONE DEACETYLASE HDAC1-RELATED"/>
    <property type="match status" value="1"/>
</dbReference>
<comment type="similarity">
    <text evidence="1">Belongs to the histone deacetylase family.</text>
</comment>